<name>A0A803N423_CHEQI</name>
<feature type="region of interest" description="Disordered" evidence="1">
    <location>
        <begin position="1"/>
        <end position="83"/>
    </location>
</feature>
<reference evidence="4" key="1">
    <citation type="journal article" date="2017" name="Nature">
        <title>The genome of Chenopodium quinoa.</title>
        <authorList>
            <person name="Jarvis D.E."/>
            <person name="Ho Y.S."/>
            <person name="Lightfoot D.J."/>
            <person name="Schmoeckel S.M."/>
            <person name="Li B."/>
            <person name="Borm T.J.A."/>
            <person name="Ohyanagi H."/>
            <person name="Mineta K."/>
            <person name="Michell C.T."/>
            <person name="Saber N."/>
            <person name="Kharbatia N.M."/>
            <person name="Rupper R.R."/>
            <person name="Sharp A.R."/>
            <person name="Dally N."/>
            <person name="Boughton B.A."/>
            <person name="Woo Y.H."/>
            <person name="Gao G."/>
            <person name="Schijlen E.G.W.M."/>
            <person name="Guo X."/>
            <person name="Momin A.A."/>
            <person name="Negrao S."/>
            <person name="Al-Babili S."/>
            <person name="Gehring C."/>
            <person name="Roessner U."/>
            <person name="Jung C."/>
            <person name="Murphy K."/>
            <person name="Arold S.T."/>
            <person name="Gojobori T."/>
            <person name="van der Linden C.G."/>
            <person name="van Loo E.N."/>
            <person name="Jellen E.N."/>
            <person name="Maughan P.J."/>
            <person name="Tester M."/>
        </authorList>
    </citation>
    <scope>NUCLEOTIDE SEQUENCE [LARGE SCALE GENOMIC DNA]</scope>
    <source>
        <strain evidence="4">cv. PI 614886</strain>
    </source>
</reference>
<dbReference type="Pfam" id="PF09767">
    <property type="entry name" value="DUF2053"/>
    <property type="match status" value="1"/>
</dbReference>
<organism evidence="4 5">
    <name type="scientific">Chenopodium quinoa</name>
    <name type="common">Quinoa</name>
    <dbReference type="NCBI Taxonomy" id="63459"/>
    <lineage>
        <taxon>Eukaryota</taxon>
        <taxon>Viridiplantae</taxon>
        <taxon>Streptophyta</taxon>
        <taxon>Embryophyta</taxon>
        <taxon>Tracheophyta</taxon>
        <taxon>Spermatophyta</taxon>
        <taxon>Magnoliopsida</taxon>
        <taxon>eudicotyledons</taxon>
        <taxon>Gunneridae</taxon>
        <taxon>Pentapetalae</taxon>
        <taxon>Caryophyllales</taxon>
        <taxon>Chenopodiaceae</taxon>
        <taxon>Chenopodioideae</taxon>
        <taxon>Atripliceae</taxon>
        <taxon>Chenopodium</taxon>
    </lineage>
</organism>
<dbReference type="Pfam" id="PF05699">
    <property type="entry name" value="Dimer_Tnp_hAT"/>
    <property type="match status" value="1"/>
</dbReference>
<accession>A0A803N423</accession>
<dbReference type="Gramene" id="AUR62040094-RA">
    <property type="protein sequence ID" value="AUR62040094-RA:cds"/>
    <property type="gene ID" value="AUR62040094"/>
</dbReference>
<evidence type="ECO:0008006" key="6">
    <source>
        <dbReference type="Google" id="ProtNLM"/>
    </source>
</evidence>
<dbReference type="PANTHER" id="PTHR32166">
    <property type="entry name" value="OSJNBA0013A04.12 PROTEIN"/>
    <property type="match status" value="1"/>
</dbReference>
<evidence type="ECO:0000256" key="1">
    <source>
        <dbReference type="SAM" id="MobiDB-lite"/>
    </source>
</evidence>
<dbReference type="OMA" id="TRFGSHY"/>
<evidence type="ECO:0000313" key="5">
    <source>
        <dbReference type="Proteomes" id="UP000596660"/>
    </source>
</evidence>
<evidence type="ECO:0000313" key="4">
    <source>
        <dbReference type="EnsemblPlants" id="AUR62040094-RA:cds"/>
    </source>
</evidence>
<dbReference type="AlphaFoldDB" id="A0A803N423"/>
<feature type="domain" description="DUF659" evidence="2">
    <location>
        <begin position="218"/>
        <end position="268"/>
    </location>
</feature>
<dbReference type="InterPro" id="IPR019164">
    <property type="entry name" value="TMEM147"/>
</dbReference>
<dbReference type="InterPro" id="IPR012337">
    <property type="entry name" value="RNaseH-like_sf"/>
</dbReference>
<dbReference type="InterPro" id="IPR008906">
    <property type="entry name" value="HATC_C_dom"/>
</dbReference>
<keyword evidence="5" id="KW-1185">Reference proteome</keyword>
<dbReference type="EnsemblPlants" id="AUR62040094-RA">
    <property type="protein sequence ID" value="AUR62040094-RA:cds"/>
    <property type="gene ID" value="AUR62040094"/>
</dbReference>
<protein>
    <recommendedName>
        <fullName evidence="6">HAT C-terminal dimerisation domain-containing protein</fullName>
    </recommendedName>
</protein>
<dbReference type="Pfam" id="PF04937">
    <property type="entry name" value="DUF659"/>
    <property type="match status" value="1"/>
</dbReference>
<feature type="domain" description="HAT C-terminal dimerisation" evidence="3">
    <location>
        <begin position="540"/>
        <end position="607"/>
    </location>
</feature>
<dbReference type="SUPFAM" id="SSF53098">
    <property type="entry name" value="Ribonuclease H-like"/>
    <property type="match status" value="1"/>
</dbReference>
<reference evidence="4" key="2">
    <citation type="submission" date="2021-03" db="UniProtKB">
        <authorList>
            <consortium name="EnsemblPlants"/>
        </authorList>
    </citation>
    <scope>IDENTIFICATION</scope>
</reference>
<sequence>MAFGKNRSKQRVSIETSQRNQPQNQPSPEEYNDLETEIPQGEEVLDTEDQPNQRVSSEIKQKPLLAEITPIQGEKGKNAGGTKRWSCNHCKKTYRSSYTRVHQHFFGAQVGKKPKIGRCTVMLSNRVLLQSIRKKVEEVELTGISPSLSKSTIKNKVPGTNKTPIEDAFGMVERNEVDKAIVRFLCANGIPFNVLRSPEFSYMTKALTHAPKDYKPLSADRARTSLLDEVKRDVEKELAPIKDTWATQGTSIISDGWTNVKREPLINKLGRQMSCKLSLTMQPIAKLLEKKSRSETYVKGKNIVKYFLNHTHAHAIFKSQSGLELLKVAKTRFGSHYLLLKRLSQCRESLATTIVMRAWKDWITSGDEKTRALGKEVAATISDEGFWEEVDNILVITKPIYLMIKFADGEGQKMGEVYEKMDCMIGEIGDVMKENKHKDDSDKMSEILLSRWEKNEHSHALLRICTKPFFYDAKYLETPAPGGEARRAPNFDREVVDGVLKAFDKIGESEEEKRLLREQLAKFQAKEGIFGSLAAKIDAVTMSPISWWSTYGSEAPELAEIAIKVLSQPISSSSAERVWSTYSFIHNAKRNRLNSVRADKLVFIHCNIRLISRFTSYYKEADVALHSSTSVVFIVAGWAFADAVLHRLAPLWVGARGLEFTWDYVLQGLEANANLWCHIGLGKSEKTDSGEVEVVDKKGQCCGGFSIEMTFHCFSLLFTIISMLIYNSSSGVVHLSGCIRVLDVAQEKQAKDTDTYNILVCWDSGHHAIYHKLFASRYGMEIPRSCWLSAGHFFGDCFY</sequence>
<proteinExistence type="predicted"/>
<evidence type="ECO:0000259" key="2">
    <source>
        <dbReference type="Pfam" id="PF04937"/>
    </source>
</evidence>
<dbReference type="GO" id="GO:0046983">
    <property type="term" value="F:protein dimerization activity"/>
    <property type="evidence" value="ECO:0007669"/>
    <property type="project" value="InterPro"/>
</dbReference>
<dbReference type="Proteomes" id="UP000596660">
    <property type="component" value="Unplaced"/>
</dbReference>
<evidence type="ECO:0000259" key="3">
    <source>
        <dbReference type="Pfam" id="PF05699"/>
    </source>
</evidence>
<feature type="compositionally biased region" description="Low complexity" evidence="1">
    <location>
        <begin position="17"/>
        <end position="28"/>
    </location>
</feature>
<dbReference type="InterPro" id="IPR007021">
    <property type="entry name" value="DUF659"/>
</dbReference>
<feature type="compositionally biased region" description="Basic residues" evidence="1">
    <location>
        <begin position="1"/>
        <end position="10"/>
    </location>
</feature>
<dbReference type="PANTHER" id="PTHR32166:SF123">
    <property type="entry name" value="BED-TYPE DOMAIN-CONTAINING PROTEIN"/>
    <property type="match status" value="1"/>
</dbReference>